<feature type="coiled-coil region" evidence="3">
    <location>
        <begin position="114"/>
        <end position="199"/>
    </location>
</feature>
<dbReference type="OrthoDB" id="259511at2"/>
<dbReference type="EMBL" id="SJPN01000009">
    <property type="protein sequence ID" value="TWT93182.1"/>
    <property type="molecule type" value="Genomic_DNA"/>
</dbReference>
<reference evidence="5 6" key="1">
    <citation type="submission" date="2019-02" db="EMBL/GenBank/DDBJ databases">
        <title>Deep-cultivation of Planctomycetes and their phenomic and genomic characterization uncovers novel biology.</title>
        <authorList>
            <person name="Wiegand S."/>
            <person name="Jogler M."/>
            <person name="Boedeker C."/>
            <person name="Pinto D."/>
            <person name="Vollmers J."/>
            <person name="Rivas-Marin E."/>
            <person name="Kohn T."/>
            <person name="Peeters S.H."/>
            <person name="Heuer A."/>
            <person name="Rast P."/>
            <person name="Oberbeckmann S."/>
            <person name="Bunk B."/>
            <person name="Jeske O."/>
            <person name="Meyerdierks A."/>
            <person name="Storesund J.E."/>
            <person name="Kallscheuer N."/>
            <person name="Luecker S."/>
            <person name="Lage O.M."/>
            <person name="Pohl T."/>
            <person name="Merkel B.J."/>
            <person name="Hornburger P."/>
            <person name="Mueller R.-W."/>
            <person name="Bruemmer F."/>
            <person name="Labrenz M."/>
            <person name="Spormann A.M."/>
            <person name="Op Den Camp H."/>
            <person name="Overmann J."/>
            <person name="Amann R."/>
            <person name="Jetten M.S.M."/>
            <person name="Mascher T."/>
            <person name="Medema M.H."/>
            <person name="Devos D.P."/>
            <person name="Kaster A.-K."/>
            <person name="Ovreas L."/>
            <person name="Rohde M."/>
            <person name="Galperin M.Y."/>
            <person name="Jogler C."/>
        </authorList>
    </citation>
    <scope>NUCLEOTIDE SEQUENCE [LARGE SCALE GENOMIC DNA]</scope>
    <source>
        <strain evidence="5 6">Pla52n</strain>
    </source>
</reference>
<keyword evidence="6" id="KW-1185">Reference proteome</keyword>
<evidence type="ECO:0000313" key="6">
    <source>
        <dbReference type="Proteomes" id="UP000320176"/>
    </source>
</evidence>
<comment type="subcellular location">
    <subcellularLocation>
        <location evidence="1">Cell envelope</location>
    </subcellularLocation>
</comment>
<evidence type="ECO:0000313" key="5">
    <source>
        <dbReference type="EMBL" id="TWT93182.1"/>
    </source>
</evidence>
<dbReference type="Gene3D" id="2.40.30.170">
    <property type="match status" value="1"/>
</dbReference>
<keyword evidence="2 3" id="KW-0175">Coiled coil</keyword>
<dbReference type="SUPFAM" id="SSF111369">
    <property type="entry name" value="HlyD-like secretion proteins"/>
    <property type="match status" value="1"/>
</dbReference>
<feature type="domain" description="CusB-like beta-barrel" evidence="4">
    <location>
        <begin position="305"/>
        <end position="368"/>
    </location>
</feature>
<dbReference type="InterPro" id="IPR050465">
    <property type="entry name" value="UPF0194_transport"/>
</dbReference>
<comment type="caution">
    <text evidence="5">The sequence shown here is derived from an EMBL/GenBank/DDBJ whole genome shotgun (WGS) entry which is preliminary data.</text>
</comment>
<dbReference type="Proteomes" id="UP000320176">
    <property type="component" value="Unassembled WGS sequence"/>
</dbReference>
<dbReference type="GO" id="GO:0030313">
    <property type="term" value="C:cell envelope"/>
    <property type="evidence" value="ECO:0007669"/>
    <property type="project" value="UniProtKB-SubCell"/>
</dbReference>
<dbReference type="PANTHER" id="PTHR32347:SF23">
    <property type="entry name" value="BLL5650 PROTEIN"/>
    <property type="match status" value="1"/>
</dbReference>
<dbReference type="RefSeq" id="WP_146522821.1">
    <property type="nucleotide sequence ID" value="NZ_CP151726.1"/>
</dbReference>
<dbReference type="AlphaFoldDB" id="A0A5C6A034"/>
<protein>
    <submittedName>
        <fullName evidence="5">Macrolide export protein MacA</fullName>
    </submittedName>
</protein>
<evidence type="ECO:0000256" key="1">
    <source>
        <dbReference type="ARBA" id="ARBA00004196"/>
    </source>
</evidence>
<dbReference type="InterPro" id="IPR058792">
    <property type="entry name" value="Beta-barrel_RND_2"/>
</dbReference>
<proteinExistence type="predicted"/>
<name>A0A5C6A034_9BACT</name>
<sequence length="371" mass="40576">MVGGSHDNATRLPHFTQHALWLCFVALICDWIPVASAETIVIDGLVAKLSFEIDVPASEAGPLIEMNVRKGDTVALGEIVARVDDRHAVLQSELAGVAHEVARHHLAAFSDDKLAEKKLEATELLQQQQRLLAQMAQDKAANETQISSAEKSAALAKNELQRALKARETFVDSVSESELENLRLKVEHAELVRQQAVADQKSNSLAADSEDAAVQLATVEIENARLKLADAVSSKSLLRLNLQAKEKELALSKLAVERFKIVAPADATVVEVYRMNGEWVQPGEKVIRVVGLSQLHAEGFLAAGQSTKLRRGQKVQLTLSSEPSTQVVGVVDFVSPQVDRINDEVRFLVRFENPGERILPGMKLSLSVDDR</sequence>
<organism evidence="5 6">
    <name type="scientific">Stieleria varia</name>
    <dbReference type="NCBI Taxonomy" id="2528005"/>
    <lineage>
        <taxon>Bacteria</taxon>
        <taxon>Pseudomonadati</taxon>
        <taxon>Planctomycetota</taxon>
        <taxon>Planctomycetia</taxon>
        <taxon>Pirellulales</taxon>
        <taxon>Pirellulaceae</taxon>
        <taxon>Stieleria</taxon>
    </lineage>
</organism>
<dbReference type="PANTHER" id="PTHR32347">
    <property type="entry name" value="EFFLUX SYSTEM COMPONENT YKNX-RELATED"/>
    <property type="match status" value="1"/>
</dbReference>
<evidence type="ECO:0000256" key="2">
    <source>
        <dbReference type="ARBA" id="ARBA00023054"/>
    </source>
</evidence>
<evidence type="ECO:0000256" key="3">
    <source>
        <dbReference type="SAM" id="Coils"/>
    </source>
</evidence>
<dbReference type="Pfam" id="PF25954">
    <property type="entry name" value="Beta-barrel_RND_2"/>
    <property type="match status" value="1"/>
</dbReference>
<gene>
    <name evidence="5" type="primary">macA_6</name>
    <name evidence="5" type="ORF">Pla52n_58390</name>
</gene>
<accession>A0A5C6A034</accession>
<evidence type="ECO:0000259" key="4">
    <source>
        <dbReference type="Pfam" id="PF25954"/>
    </source>
</evidence>